<dbReference type="GO" id="GO:0007165">
    <property type="term" value="P:signal transduction"/>
    <property type="evidence" value="ECO:0007669"/>
    <property type="project" value="UniProtKB-KW"/>
</dbReference>
<gene>
    <name evidence="11" type="ORF">NQ318_009541</name>
</gene>
<evidence type="ECO:0000256" key="3">
    <source>
        <dbReference type="ARBA" id="ARBA00022606"/>
    </source>
</evidence>
<keyword evidence="4 10" id="KW-0812">Transmembrane</keyword>
<evidence type="ECO:0000256" key="4">
    <source>
        <dbReference type="ARBA" id="ARBA00022692"/>
    </source>
</evidence>
<evidence type="ECO:0000256" key="10">
    <source>
        <dbReference type="SAM" id="Phobius"/>
    </source>
</evidence>
<keyword evidence="2" id="KW-1003">Cell membrane</keyword>
<comment type="caution">
    <text evidence="11">The sequence shown here is derived from an EMBL/GenBank/DDBJ whole genome shotgun (WGS) entry which is preliminary data.</text>
</comment>
<evidence type="ECO:0000256" key="1">
    <source>
        <dbReference type="ARBA" id="ARBA00004651"/>
    </source>
</evidence>
<organism evidence="11 12">
    <name type="scientific">Aromia moschata</name>
    <dbReference type="NCBI Taxonomy" id="1265417"/>
    <lineage>
        <taxon>Eukaryota</taxon>
        <taxon>Metazoa</taxon>
        <taxon>Ecdysozoa</taxon>
        <taxon>Arthropoda</taxon>
        <taxon>Hexapoda</taxon>
        <taxon>Insecta</taxon>
        <taxon>Pterygota</taxon>
        <taxon>Neoptera</taxon>
        <taxon>Endopterygota</taxon>
        <taxon>Coleoptera</taxon>
        <taxon>Polyphaga</taxon>
        <taxon>Cucujiformia</taxon>
        <taxon>Chrysomeloidea</taxon>
        <taxon>Cerambycidae</taxon>
        <taxon>Cerambycinae</taxon>
        <taxon>Callichromatini</taxon>
        <taxon>Aromia</taxon>
    </lineage>
</organism>
<dbReference type="InterPro" id="IPR004117">
    <property type="entry name" value="7tm6_olfct_rcpt"/>
</dbReference>
<dbReference type="Pfam" id="PF02949">
    <property type="entry name" value="7tm_6"/>
    <property type="match status" value="1"/>
</dbReference>
<proteinExistence type="predicted"/>
<name>A0AAV8Y9I4_9CUCU</name>
<keyword evidence="9" id="KW-0807">Transducer</keyword>
<evidence type="ECO:0000256" key="5">
    <source>
        <dbReference type="ARBA" id="ARBA00022725"/>
    </source>
</evidence>
<evidence type="ECO:0000256" key="6">
    <source>
        <dbReference type="ARBA" id="ARBA00022989"/>
    </source>
</evidence>
<evidence type="ECO:0000256" key="8">
    <source>
        <dbReference type="ARBA" id="ARBA00023170"/>
    </source>
</evidence>
<comment type="subcellular location">
    <subcellularLocation>
        <location evidence="1">Cell membrane</location>
        <topology evidence="1">Multi-pass membrane protein</topology>
    </subcellularLocation>
</comment>
<sequence>MDTIHPTGILVFQCQGEDVLLVLCSHTSVLWFLKNTSNVLVMINWSVFVTTILIRLMTYYYYANELMLQSSNIGNAIWESKWYEEPQKVKQMMIIMIMRSNKALALVIGPFTTMTLSTFQGTTVLHTKYELISHSQKR</sequence>
<dbReference type="GO" id="GO:0005886">
    <property type="term" value="C:plasma membrane"/>
    <property type="evidence" value="ECO:0007669"/>
    <property type="project" value="UniProtKB-SubCell"/>
</dbReference>
<accession>A0AAV8Y9I4</accession>
<evidence type="ECO:0000256" key="9">
    <source>
        <dbReference type="ARBA" id="ARBA00023224"/>
    </source>
</evidence>
<evidence type="ECO:0000313" key="12">
    <source>
        <dbReference type="Proteomes" id="UP001162162"/>
    </source>
</evidence>
<dbReference type="PANTHER" id="PTHR21137:SF35">
    <property type="entry name" value="ODORANT RECEPTOR 19A-RELATED"/>
    <property type="match status" value="1"/>
</dbReference>
<reference evidence="11" key="1">
    <citation type="journal article" date="2023" name="Insect Mol. Biol.">
        <title>Genome sequencing provides insights into the evolution of gene families encoding plant cell wall-degrading enzymes in longhorned beetles.</title>
        <authorList>
            <person name="Shin N.R."/>
            <person name="Okamura Y."/>
            <person name="Kirsch R."/>
            <person name="Pauchet Y."/>
        </authorList>
    </citation>
    <scope>NUCLEOTIDE SEQUENCE</scope>
    <source>
        <strain evidence="11">AMC_N1</strain>
    </source>
</reference>
<keyword evidence="12" id="KW-1185">Reference proteome</keyword>
<dbReference type="AlphaFoldDB" id="A0AAV8Y9I4"/>
<dbReference type="GO" id="GO:0005549">
    <property type="term" value="F:odorant binding"/>
    <property type="evidence" value="ECO:0007669"/>
    <property type="project" value="InterPro"/>
</dbReference>
<dbReference type="GO" id="GO:0004984">
    <property type="term" value="F:olfactory receptor activity"/>
    <property type="evidence" value="ECO:0007669"/>
    <property type="project" value="InterPro"/>
</dbReference>
<evidence type="ECO:0000256" key="7">
    <source>
        <dbReference type="ARBA" id="ARBA00023136"/>
    </source>
</evidence>
<keyword evidence="3" id="KW-0716">Sensory transduction</keyword>
<feature type="transmembrane region" description="Helical" evidence="10">
    <location>
        <begin position="103"/>
        <end position="121"/>
    </location>
</feature>
<keyword evidence="6 10" id="KW-1133">Transmembrane helix</keyword>
<feature type="transmembrane region" description="Helical" evidence="10">
    <location>
        <begin position="39"/>
        <end position="62"/>
    </location>
</feature>
<evidence type="ECO:0000256" key="2">
    <source>
        <dbReference type="ARBA" id="ARBA00022475"/>
    </source>
</evidence>
<keyword evidence="7 10" id="KW-0472">Membrane</keyword>
<protein>
    <submittedName>
        <fullName evidence="11">Uncharacterized protein</fullName>
    </submittedName>
</protein>
<keyword evidence="5" id="KW-0552">Olfaction</keyword>
<dbReference type="EMBL" id="JAPWTK010000156">
    <property type="protein sequence ID" value="KAJ8947657.1"/>
    <property type="molecule type" value="Genomic_DNA"/>
</dbReference>
<keyword evidence="8" id="KW-0675">Receptor</keyword>
<dbReference type="Proteomes" id="UP001162162">
    <property type="component" value="Unassembled WGS sequence"/>
</dbReference>
<dbReference type="PANTHER" id="PTHR21137">
    <property type="entry name" value="ODORANT RECEPTOR"/>
    <property type="match status" value="1"/>
</dbReference>
<evidence type="ECO:0000313" key="11">
    <source>
        <dbReference type="EMBL" id="KAJ8947657.1"/>
    </source>
</evidence>